<dbReference type="Gene3D" id="3.40.50.12660">
    <property type="match status" value="1"/>
</dbReference>
<proteinExistence type="inferred from homology"/>
<dbReference type="InterPro" id="IPR050452">
    <property type="entry name" value="Metacaspase"/>
</dbReference>
<dbReference type="OrthoDB" id="3223806at2759"/>
<protein>
    <submittedName>
        <fullName evidence="2">Caspase domain-containing protein</fullName>
    </submittedName>
</protein>
<dbReference type="GO" id="GO:0004197">
    <property type="term" value="F:cysteine-type endopeptidase activity"/>
    <property type="evidence" value="ECO:0007669"/>
    <property type="project" value="TreeGrafter"/>
</dbReference>
<name>A0A550CJ56_9AGAR</name>
<gene>
    <name evidence="2" type="ORF">BD626DRAFT_490095</name>
</gene>
<dbReference type="GO" id="GO:0006508">
    <property type="term" value="P:proteolysis"/>
    <property type="evidence" value="ECO:0007669"/>
    <property type="project" value="TreeGrafter"/>
</dbReference>
<comment type="similarity">
    <text evidence="1">Belongs to the peptidase C14B family.</text>
</comment>
<dbReference type="PANTHER" id="PTHR48104">
    <property type="entry name" value="METACASPASE-4"/>
    <property type="match status" value="1"/>
</dbReference>
<dbReference type="EMBL" id="VDMD01000006">
    <property type="protein sequence ID" value="TRM64850.1"/>
    <property type="molecule type" value="Genomic_DNA"/>
</dbReference>
<sequence>MPPRAMAGEGGVARSFYSKFFPSTSSKARTEDHIPSRWADVRRIVRVMCQLFPGFHRPIRRRALLVGIKYSDQEDRQEQLRWTHEDVDRLYDTLVGLYGFQPADIVVMKDQEGIAGHLWPTTENLCRELEALTRDCAPRDRFVFLYAGHAGQKRERVPFSEADGMDEYIVPCDAEDELGYIDDDKLYRYLVEPLKARCKLVAFLDACNSGTLLDLTHNKCLVLDGWKGNEMRTVRRTREILAGALGIPISDRDGVADVRQVETREEMELVSVGCTAIPPVGEMFRPWRFCHGLCRRAFHPHDPYVICFSACDDGERALDMRGLTMTKVLVHILSKRLQTVRLVRLSIIYGVPEQDHRPPLELLISTARDDHASKYKTKAEKYYKRKTDKNNAERGRVGRACSRIIGWCGRRHAGMDFAPEEERPTRFPPLVAKFQISSNFPRFTRTERFWI</sequence>
<dbReference type="PANTHER" id="PTHR48104:SF30">
    <property type="entry name" value="METACASPASE-1"/>
    <property type="match status" value="1"/>
</dbReference>
<evidence type="ECO:0000313" key="2">
    <source>
        <dbReference type="EMBL" id="TRM64850.1"/>
    </source>
</evidence>
<organism evidence="2 3">
    <name type="scientific">Schizophyllum amplum</name>
    <dbReference type="NCBI Taxonomy" id="97359"/>
    <lineage>
        <taxon>Eukaryota</taxon>
        <taxon>Fungi</taxon>
        <taxon>Dikarya</taxon>
        <taxon>Basidiomycota</taxon>
        <taxon>Agaricomycotina</taxon>
        <taxon>Agaricomycetes</taxon>
        <taxon>Agaricomycetidae</taxon>
        <taxon>Agaricales</taxon>
        <taxon>Schizophyllaceae</taxon>
        <taxon>Schizophyllum</taxon>
    </lineage>
</organism>
<dbReference type="Proteomes" id="UP000320762">
    <property type="component" value="Unassembled WGS sequence"/>
</dbReference>
<accession>A0A550CJ56</accession>
<comment type="caution">
    <text evidence="2">The sequence shown here is derived from an EMBL/GenBank/DDBJ whole genome shotgun (WGS) entry which is preliminary data.</text>
</comment>
<dbReference type="GO" id="GO:0005737">
    <property type="term" value="C:cytoplasm"/>
    <property type="evidence" value="ECO:0007669"/>
    <property type="project" value="TreeGrafter"/>
</dbReference>
<evidence type="ECO:0000313" key="3">
    <source>
        <dbReference type="Proteomes" id="UP000320762"/>
    </source>
</evidence>
<evidence type="ECO:0000256" key="1">
    <source>
        <dbReference type="ARBA" id="ARBA00009005"/>
    </source>
</evidence>
<dbReference type="AlphaFoldDB" id="A0A550CJ56"/>
<keyword evidence="3" id="KW-1185">Reference proteome</keyword>
<reference evidence="2 3" key="1">
    <citation type="journal article" date="2019" name="New Phytol.">
        <title>Comparative genomics reveals unique wood-decay strategies and fruiting body development in the Schizophyllaceae.</title>
        <authorList>
            <person name="Almasi E."/>
            <person name="Sahu N."/>
            <person name="Krizsan K."/>
            <person name="Balint B."/>
            <person name="Kovacs G.M."/>
            <person name="Kiss B."/>
            <person name="Cseklye J."/>
            <person name="Drula E."/>
            <person name="Henrissat B."/>
            <person name="Nagy I."/>
            <person name="Chovatia M."/>
            <person name="Adam C."/>
            <person name="LaButti K."/>
            <person name="Lipzen A."/>
            <person name="Riley R."/>
            <person name="Grigoriev I.V."/>
            <person name="Nagy L.G."/>
        </authorList>
    </citation>
    <scope>NUCLEOTIDE SEQUENCE [LARGE SCALE GENOMIC DNA]</scope>
    <source>
        <strain evidence="2 3">NL-1724</strain>
    </source>
</reference>